<reference evidence="3 4" key="1">
    <citation type="journal article" date="2009" name="Appl. Environ. Microbiol.">
        <title>Three genomes from the phylum Acidobacteria provide insight into the lifestyles of these microorganisms in soils.</title>
        <authorList>
            <person name="Ward N.L."/>
            <person name="Challacombe J.F."/>
            <person name="Janssen P.H."/>
            <person name="Henrissat B."/>
            <person name="Coutinho P.M."/>
            <person name="Wu M."/>
            <person name="Xie G."/>
            <person name="Haft D.H."/>
            <person name="Sait M."/>
            <person name="Badger J."/>
            <person name="Barabote R.D."/>
            <person name="Bradley B."/>
            <person name="Brettin T.S."/>
            <person name="Brinkac L.M."/>
            <person name="Bruce D."/>
            <person name="Creasy T."/>
            <person name="Daugherty S.C."/>
            <person name="Davidsen T.M."/>
            <person name="DeBoy R.T."/>
            <person name="Detter J.C."/>
            <person name="Dodson R.J."/>
            <person name="Durkin A.S."/>
            <person name="Ganapathy A."/>
            <person name="Gwinn-Giglio M."/>
            <person name="Han C.S."/>
            <person name="Khouri H."/>
            <person name="Kiss H."/>
            <person name="Kothari S.P."/>
            <person name="Madupu R."/>
            <person name="Nelson K.E."/>
            <person name="Nelson W.C."/>
            <person name="Paulsen I."/>
            <person name="Penn K."/>
            <person name="Ren Q."/>
            <person name="Rosovitz M.J."/>
            <person name="Selengut J.D."/>
            <person name="Shrivastava S."/>
            <person name="Sullivan S.A."/>
            <person name="Tapia R."/>
            <person name="Thompson L.S."/>
            <person name="Watkins K.L."/>
            <person name="Yang Q."/>
            <person name="Yu C."/>
            <person name="Zafar N."/>
            <person name="Zhou L."/>
            <person name="Kuske C.R."/>
        </authorList>
    </citation>
    <scope>NUCLEOTIDE SEQUENCE [LARGE SCALE GENOMIC DNA]</scope>
    <source>
        <strain evidence="3 4">Ellin345</strain>
    </source>
</reference>
<evidence type="ECO:0000256" key="2">
    <source>
        <dbReference type="ARBA" id="ARBA00022737"/>
    </source>
</evidence>
<keyword evidence="1" id="KW-0880">Kelch repeat</keyword>
<evidence type="ECO:0000313" key="3">
    <source>
        <dbReference type="EMBL" id="ABF41643.1"/>
    </source>
</evidence>
<dbReference type="HOGENOM" id="CLU_050826_0_0_0"/>
<sequence length="366" mass="39595">MLRTHHWAPALVFVLVSTLSADRPQPHFGKVVEAGHMLAPRSGHTATLLNDGRVLIVGGMVRNGEFLDSAEFYDPAKRSFTASGAHMKIKRVGQTAALLKDGRLFIVGGWTGGIATTAEIYDPKTDRFTNEIPMTVPRARATATTLQDGRVLVTGGARADDRSGQKAAEIFDPATMKFTAVGDMKDGRTAHTATLLHDRTVLIAGGMSDHHSVASAEVFDPKTNKFSVVGPMRQERYKHTAQMLADGRVLIAGGSDDRDWKGMLAEAEVYDPAKRSFTPTQEMAEKRFKLSDEAALLPDGSVLIAGGAAKAEIFDPKRGSFNSLNSGTETPQWYLSETTLKNGEVLLLGGYSTSMTATDKAWIYQP</sequence>
<dbReference type="SMART" id="SM00612">
    <property type="entry name" value="Kelch"/>
    <property type="match status" value="5"/>
</dbReference>
<dbReference type="EnsemblBacteria" id="ABF41643">
    <property type="protein sequence ID" value="ABF41643"/>
    <property type="gene ID" value="Acid345_2642"/>
</dbReference>
<dbReference type="RefSeq" id="WP_011523444.1">
    <property type="nucleotide sequence ID" value="NC_008009.1"/>
</dbReference>
<dbReference type="InterPro" id="IPR011043">
    <property type="entry name" value="Gal_Oxase/kelch_b-propeller"/>
</dbReference>
<organism evidence="3 4">
    <name type="scientific">Koribacter versatilis (strain Ellin345)</name>
    <dbReference type="NCBI Taxonomy" id="204669"/>
    <lineage>
        <taxon>Bacteria</taxon>
        <taxon>Pseudomonadati</taxon>
        <taxon>Acidobacteriota</taxon>
        <taxon>Terriglobia</taxon>
        <taxon>Terriglobales</taxon>
        <taxon>Candidatus Korobacteraceae</taxon>
        <taxon>Candidatus Korobacter</taxon>
    </lineage>
</organism>
<dbReference type="eggNOG" id="COG3055">
    <property type="taxonomic scope" value="Bacteria"/>
</dbReference>
<dbReference type="SUPFAM" id="SSF50965">
    <property type="entry name" value="Galactose oxidase, central domain"/>
    <property type="match status" value="2"/>
</dbReference>
<dbReference type="PANTHER" id="PTHR46344">
    <property type="entry name" value="OS02G0202900 PROTEIN"/>
    <property type="match status" value="1"/>
</dbReference>
<evidence type="ECO:0000313" key="4">
    <source>
        <dbReference type="Proteomes" id="UP000002432"/>
    </source>
</evidence>
<dbReference type="InterPro" id="IPR006652">
    <property type="entry name" value="Kelch_1"/>
</dbReference>
<dbReference type="Gene3D" id="2.130.10.80">
    <property type="entry name" value="Galactose oxidase/kelch, beta-propeller"/>
    <property type="match status" value="5"/>
</dbReference>
<evidence type="ECO:0000256" key="1">
    <source>
        <dbReference type="ARBA" id="ARBA00022441"/>
    </source>
</evidence>
<accession>Q1INA7</accession>
<dbReference type="Pfam" id="PF01344">
    <property type="entry name" value="Kelch_1"/>
    <property type="match status" value="2"/>
</dbReference>
<dbReference type="STRING" id="204669.Acid345_2642"/>
<dbReference type="EMBL" id="CP000360">
    <property type="protein sequence ID" value="ABF41643.1"/>
    <property type="molecule type" value="Genomic_DNA"/>
</dbReference>
<name>Q1INA7_KORVE</name>
<keyword evidence="4" id="KW-1185">Reference proteome</keyword>
<gene>
    <name evidence="3" type="ordered locus">Acid345_2642</name>
</gene>
<dbReference type="PANTHER" id="PTHR46344:SF27">
    <property type="entry name" value="KELCH REPEAT SUPERFAMILY PROTEIN"/>
    <property type="match status" value="1"/>
</dbReference>
<dbReference type="OrthoDB" id="116319at2"/>
<dbReference type="Proteomes" id="UP000002432">
    <property type="component" value="Chromosome"/>
</dbReference>
<dbReference type="AlphaFoldDB" id="Q1INA7"/>
<dbReference type="KEGG" id="aba:Acid345_2642"/>
<dbReference type="InterPro" id="IPR037293">
    <property type="entry name" value="Gal_Oxidase_central_sf"/>
</dbReference>
<proteinExistence type="predicted"/>
<protein>
    <submittedName>
        <fullName evidence="3">Kelch repeat protein</fullName>
    </submittedName>
</protein>
<keyword evidence="2" id="KW-0677">Repeat</keyword>